<dbReference type="AlphaFoldDB" id="A0A7Y9NQA9"/>
<reference evidence="1 2" key="1">
    <citation type="submission" date="2020-07" db="EMBL/GenBank/DDBJ databases">
        <title>Genomic Encyclopedia of Type Strains, Phase IV (KMG-V): Genome sequencing to study the core and pangenomes of soil and plant-associated prokaryotes.</title>
        <authorList>
            <person name="Whitman W."/>
        </authorList>
    </citation>
    <scope>NUCLEOTIDE SEQUENCE [LARGE SCALE GENOMIC DNA]</scope>
    <source>
        <strain evidence="1 2">M8UP30</strain>
    </source>
</reference>
<accession>A0A7Y9NQA9</accession>
<dbReference type="EMBL" id="JACCCV010000002">
    <property type="protein sequence ID" value="NYF53574.1"/>
    <property type="molecule type" value="Genomic_DNA"/>
</dbReference>
<evidence type="ECO:0000313" key="1">
    <source>
        <dbReference type="EMBL" id="NYF53574.1"/>
    </source>
</evidence>
<evidence type="ECO:0000313" key="2">
    <source>
        <dbReference type="Proteomes" id="UP000534186"/>
    </source>
</evidence>
<proteinExistence type="predicted"/>
<comment type="caution">
    <text evidence="1">The sequence shown here is derived from an EMBL/GenBank/DDBJ whole genome shotgun (WGS) entry which is preliminary data.</text>
</comment>
<dbReference type="Proteomes" id="UP000534186">
    <property type="component" value="Unassembled WGS sequence"/>
</dbReference>
<name>A0A7Y9NQA9_9BACT</name>
<sequence length="24" mass="2604">MAASAPTRCNQRADSSAIYGIYTR</sequence>
<organism evidence="1 2">
    <name type="scientific">Tunturiibacter lichenicola</name>
    <dbReference type="NCBI Taxonomy" id="2051959"/>
    <lineage>
        <taxon>Bacteria</taxon>
        <taxon>Pseudomonadati</taxon>
        <taxon>Acidobacteriota</taxon>
        <taxon>Terriglobia</taxon>
        <taxon>Terriglobales</taxon>
        <taxon>Acidobacteriaceae</taxon>
        <taxon>Tunturiibacter</taxon>
    </lineage>
</organism>
<protein>
    <submittedName>
        <fullName evidence="1">Uncharacterized protein</fullName>
    </submittedName>
</protein>
<gene>
    <name evidence="1" type="ORF">HDF12_003973</name>
</gene>